<feature type="transmembrane region" description="Helical" evidence="10">
    <location>
        <begin position="27"/>
        <end position="53"/>
    </location>
</feature>
<dbReference type="SUPFAM" id="SSF55874">
    <property type="entry name" value="ATPase domain of HSP90 chaperone/DNA topoisomerase II/histidine kinase"/>
    <property type="match status" value="1"/>
</dbReference>
<evidence type="ECO:0000259" key="12">
    <source>
        <dbReference type="PROSITE" id="PS50885"/>
    </source>
</evidence>
<feature type="domain" description="Histidine kinase" evidence="11">
    <location>
        <begin position="121"/>
        <end position="322"/>
    </location>
</feature>
<dbReference type="PROSITE" id="PS50885">
    <property type="entry name" value="HAMP"/>
    <property type="match status" value="1"/>
</dbReference>
<organism evidence="13 14">
    <name type="scientific">Candidatus Woesebacteria bacterium GW2011_GWF2_46_8</name>
    <dbReference type="NCBI Taxonomy" id="1618604"/>
    <lineage>
        <taxon>Bacteria</taxon>
        <taxon>Candidatus Woeseibacteriota</taxon>
    </lineage>
</organism>
<evidence type="ECO:0000256" key="4">
    <source>
        <dbReference type="ARBA" id="ARBA00022553"/>
    </source>
</evidence>
<keyword evidence="9" id="KW-0902">Two-component regulatory system</keyword>
<protein>
    <recommendedName>
        <fullName evidence="3">histidine kinase</fullName>
        <ecNumber evidence="3">2.7.13.3</ecNumber>
    </recommendedName>
</protein>
<dbReference type="Proteomes" id="UP000034831">
    <property type="component" value="Unassembled WGS sequence"/>
</dbReference>
<dbReference type="InterPro" id="IPR003661">
    <property type="entry name" value="HisK_dim/P_dom"/>
</dbReference>
<dbReference type="InterPro" id="IPR005467">
    <property type="entry name" value="His_kinase_dom"/>
</dbReference>
<accession>A0A0G1QWQ7</accession>
<keyword evidence="10" id="KW-0472">Membrane</keyword>
<dbReference type="PANTHER" id="PTHR45436">
    <property type="entry name" value="SENSOR HISTIDINE KINASE YKOH"/>
    <property type="match status" value="1"/>
</dbReference>
<evidence type="ECO:0000259" key="11">
    <source>
        <dbReference type="PROSITE" id="PS50109"/>
    </source>
</evidence>
<evidence type="ECO:0000256" key="9">
    <source>
        <dbReference type="ARBA" id="ARBA00023012"/>
    </source>
</evidence>
<dbReference type="GO" id="GO:0005886">
    <property type="term" value="C:plasma membrane"/>
    <property type="evidence" value="ECO:0007669"/>
    <property type="project" value="TreeGrafter"/>
</dbReference>
<evidence type="ECO:0000256" key="7">
    <source>
        <dbReference type="ARBA" id="ARBA00022777"/>
    </source>
</evidence>
<dbReference type="InterPro" id="IPR003660">
    <property type="entry name" value="HAMP_dom"/>
</dbReference>
<dbReference type="SMART" id="SM00387">
    <property type="entry name" value="HATPase_c"/>
    <property type="match status" value="1"/>
</dbReference>
<reference evidence="13 14" key="1">
    <citation type="journal article" date="2015" name="Nature">
        <title>rRNA introns, odd ribosomes, and small enigmatic genomes across a large radiation of phyla.</title>
        <authorList>
            <person name="Brown C.T."/>
            <person name="Hug L.A."/>
            <person name="Thomas B.C."/>
            <person name="Sharon I."/>
            <person name="Castelle C.J."/>
            <person name="Singh A."/>
            <person name="Wilkins M.J."/>
            <person name="Williams K.H."/>
            <person name="Banfield J.F."/>
        </authorList>
    </citation>
    <scope>NUCLEOTIDE SEQUENCE [LARGE SCALE GENOMIC DNA]</scope>
</reference>
<evidence type="ECO:0000313" key="13">
    <source>
        <dbReference type="EMBL" id="KKU49347.1"/>
    </source>
</evidence>
<dbReference type="PATRIC" id="fig|1618604.3.peg.51"/>
<dbReference type="PROSITE" id="PS50109">
    <property type="entry name" value="HIS_KIN"/>
    <property type="match status" value="1"/>
</dbReference>
<comment type="subcellular location">
    <subcellularLocation>
        <location evidence="2">Membrane</location>
    </subcellularLocation>
</comment>
<evidence type="ECO:0000256" key="1">
    <source>
        <dbReference type="ARBA" id="ARBA00000085"/>
    </source>
</evidence>
<dbReference type="SMART" id="SM00304">
    <property type="entry name" value="HAMP"/>
    <property type="match status" value="1"/>
</dbReference>
<comment type="catalytic activity">
    <reaction evidence="1">
        <text>ATP + protein L-histidine = ADP + protein N-phospho-L-histidine.</text>
        <dbReference type="EC" id="2.7.13.3"/>
    </reaction>
</comment>
<name>A0A0G1QWQ7_9BACT</name>
<dbReference type="Pfam" id="PF00512">
    <property type="entry name" value="HisKA"/>
    <property type="match status" value="1"/>
</dbReference>
<dbReference type="InterPro" id="IPR036097">
    <property type="entry name" value="HisK_dim/P_sf"/>
</dbReference>
<gene>
    <name evidence="13" type="ORF">UX67_C0002G0032</name>
</gene>
<dbReference type="CDD" id="cd00082">
    <property type="entry name" value="HisKA"/>
    <property type="match status" value="1"/>
</dbReference>
<evidence type="ECO:0000313" key="14">
    <source>
        <dbReference type="Proteomes" id="UP000034831"/>
    </source>
</evidence>
<keyword evidence="7 13" id="KW-0418">Kinase</keyword>
<evidence type="ECO:0000256" key="3">
    <source>
        <dbReference type="ARBA" id="ARBA00012438"/>
    </source>
</evidence>
<evidence type="ECO:0000256" key="2">
    <source>
        <dbReference type="ARBA" id="ARBA00004370"/>
    </source>
</evidence>
<dbReference type="PANTHER" id="PTHR45436:SF5">
    <property type="entry name" value="SENSOR HISTIDINE KINASE TRCS"/>
    <property type="match status" value="1"/>
</dbReference>
<keyword evidence="8 10" id="KW-1133">Transmembrane helix</keyword>
<dbReference type="Pfam" id="PF02518">
    <property type="entry name" value="HATPase_c"/>
    <property type="match status" value="1"/>
</dbReference>
<evidence type="ECO:0000256" key="6">
    <source>
        <dbReference type="ARBA" id="ARBA00022692"/>
    </source>
</evidence>
<keyword evidence="4" id="KW-0597">Phosphoprotein</keyword>
<dbReference type="InterPro" id="IPR003594">
    <property type="entry name" value="HATPase_dom"/>
</dbReference>
<sequence>MYDTYTLPLLSGEKEIGYLQIARLNNILPLIGSAVLTSFLVMIPLVWILGLMVGRWGTRMVLLPLEKLVSYVERLDIDRLPEKIIIPEDIEEEVAVIGRSFNKLLQRARAAIKKQKEVAENISHELKTPLTRVSTALQVMERDPSKIDKAELREMTREIVTLGEQVDALLDFASNKVETSSTWELAPFVKELRSLIPNEIRLTVRVPDSMQITGQQPQLRIVMNNLVTNAVRHNVPGGYIRIVAHETKLGWKIEVENTTSTPVQPRHALARMWRGRHSRGHGLGLTIAQEICDKLGILLKYENPEPGLVRVSLMSQGKNVEA</sequence>
<evidence type="ECO:0000256" key="10">
    <source>
        <dbReference type="SAM" id="Phobius"/>
    </source>
</evidence>
<dbReference type="EMBL" id="LCNC01000002">
    <property type="protein sequence ID" value="KKU49347.1"/>
    <property type="molecule type" value="Genomic_DNA"/>
</dbReference>
<dbReference type="EC" id="2.7.13.3" evidence="3"/>
<dbReference type="Gene3D" id="1.10.287.130">
    <property type="match status" value="1"/>
</dbReference>
<dbReference type="SUPFAM" id="SSF47384">
    <property type="entry name" value="Homodimeric domain of signal transducing histidine kinase"/>
    <property type="match status" value="1"/>
</dbReference>
<keyword evidence="5" id="KW-0808">Transferase</keyword>
<keyword evidence="6 10" id="KW-0812">Transmembrane</keyword>
<dbReference type="SMART" id="SM00388">
    <property type="entry name" value="HisKA"/>
    <property type="match status" value="1"/>
</dbReference>
<comment type="caution">
    <text evidence="13">The sequence shown here is derived from an EMBL/GenBank/DDBJ whole genome shotgun (WGS) entry which is preliminary data.</text>
</comment>
<dbReference type="InterPro" id="IPR036890">
    <property type="entry name" value="HATPase_C_sf"/>
</dbReference>
<dbReference type="AlphaFoldDB" id="A0A0G1QWQ7"/>
<evidence type="ECO:0000256" key="8">
    <source>
        <dbReference type="ARBA" id="ARBA00022989"/>
    </source>
</evidence>
<evidence type="ECO:0000256" key="5">
    <source>
        <dbReference type="ARBA" id="ARBA00022679"/>
    </source>
</evidence>
<dbReference type="InterPro" id="IPR050428">
    <property type="entry name" value="TCS_sensor_his_kinase"/>
</dbReference>
<feature type="domain" description="HAMP" evidence="12">
    <location>
        <begin position="59"/>
        <end position="113"/>
    </location>
</feature>
<dbReference type="Gene3D" id="3.30.565.10">
    <property type="entry name" value="Histidine kinase-like ATPase, C-terminal domain"/>
    <property type="match status" value="1"/>
</dbReference>
<dbReference type="GO" id="GO:0000155">
    <property type="term" value="F:phosphorelay sensor kinase activity"/>
    <property type="evidence" value="ECO:0007669"/>
    <property type="project" value="InterPro"/>
</dbReference>
<proteinExistence type="predicted"/>